<dbReference type="PANTHER" id="PTHR35020:SF4">
    <property type="entry name" value="N-ACETYLGLUCOSAMINE-INDUCED PROTEIN 1"/>
    <property type="match status" value="1"/>
</dbReference>
<sequence length="318" mass="36709">MSFCSRRRTTVHSPESGQRFGFCRAAATRKLPHSVARASLTTADVSTAVGTRLWARPPDGNNETSGSVRMASQQTYSIEATCTKELGDISRAKGNPVPFWNVNVPASLQTKECPEFLQYAFDNAKDRAILSTPDARYQRQSWQEVQDLIKTNRLDLFQRVPTDLRRYREFTTKLAKDYGSVMAFVMQERLRWRDLKPKGRPFEYLEDYKILHNDWPYGVDPRIVHLVVWTKFDLPSDPVTDDLTPQTRHLINSFVDQLFVRKCARENVIWFKNWGSLKSIHAVEHFHVMLFNPDKSFIDEITHGDVPLAEKIRNSEAT</sequence>
<dbReference type="EMBL" id="QWIL01000168">
    <property type="protein sequence ID" value="RMY22747.1"/>
    <property type="molecule type" value="Genomic_DNA"/>
</dbReference>
<dbReference type="VEuPathDB" id="FungiDB:BTJ68_03935"/>
<evidence type="ECO:0000313" key="1">
    <source>
        <dbReference type="EMBL" id="RMY22747.1"/>
    </source>
</evidence>
<dbReference type="GO" id="GO:0006044">
    <property type="term" value="P:N-acetylglucosamine metabolic process"/>
    <property type="evidence" value="ECO:0007669"/>
    <property type="project" value="TreeGrafter"/>
</dbReference>
<reference evidence="3 4" key="1">
    <citation type="journal article" date="2018" name="BMC Genomics">
        <title>Genomic evidence for intraspecific hybridization in a clonal and extremely halotolerant yeast.</title>
        <authorList>
            <person name="Gostincar C."/>
            <person name="Stajich J.E."/>
            <person name="Zupancic J."/>
            <person name="Zalar P."/>
            <person name="Gunde-Cimerman N."/>
        </authorList>
    </citation>
    <scope>NUCLEOTIDE SEQUENCE [LARGE SCALE GENOMIC DNA]</scope>
    <source>
        <strain evidence="2 4">EXF-6651</strain>
        <strain evidence="1 3">EXF-6669</strain>
    </source>
</reference>
<dbReference type="EMBL" id="QWIM01000478">
    <property type="protein sequence ID" value="RMY34165.1"/>
    <property type="molecule type" value="Genomic_DNA"/>
</dbReference>
<dbReference type="Proteomes" id="UP000271337">
    <property type="component" value="Unassembled WGS sequence"/>
</dbReference>
<comment type="caution">
    <text evidence="2">The sequence shown here is derived from an EMBL/GenBank/DDBJ whole genome shotgun (WGS) entry which is preliminary data.</text>
</comment>
<dbReference type="Proteomes" id="UP000276864">
    <property type="component" value="Unassembled WGS sequence"/>
</dbReference>
<evidence type="ECO:0000313" key="3">
    <source>
        <dbReference type="Proteomes" id="UP000271337"/>
    </source>
</evidence>
<dbReference type="AlphaFoldDB" id="A0A3M7B387"/>
<accession>A0A3M7B387</accession>
<dbReference type="Pfam" id="PF12239">
    <property type="entry name" value="DUF3605"/>
    <property type="match status" value="1"/>
</dbReference>
<organism evidence="2 4">
    <name type="scientific">Hortaea werneckii</name>
    <name type="common">Black yeast</name>
    <name type="synonym">Cladosporium werneckii</name>
    <dbReference type="NCBI Taxonomy" id="91943"/>
    <lineage>
        <taxon>Eukaryota</taxon>
        <taxon>Fungi</taxon>
        <taxon>Dikarya</taxon>
        <taxon>Ascomycota</taxon>
        <taxon>Pezizomycotina</taxon>
        <taxon>Dothideomycetes</taxon>
        <taxon>Dothideomycetidae</taxon>
        <taxon>Mycosphaerellales</taxon>
        <taxon>Teratosphaeriaceae</taxon>
        <taxon>Hortaea</taxon>
    </lineage>
</organism>
<proteinExistence type="predicted"/>
<dbReference type="GO" id="GO:0005737">
    <property type="term" value="C:cytoplasm"/>
    <property type="evidence" value="ECO:0007669"/>
    <property type="project" value="TreeGrafter"/>
</dbReference>
<evidence type="ECO:0000313" key="4">
    <source>
        <dbReference type="Proteomes" id="UP000276864"/>
    </source>
</evidence>
<dbReference type="PANTHER" id="PTHR35020">
    <property type="entry name" value="N-ACETYLGLUCOSAMINE-INDUCED PROTEIN 1"/>
    <property type="match status" value="1"/>
</dbReference>
<evidence type="ECO:0008006" key="5">
    <source>
        <dbReference type="Google" id="ProtNLM"/>
    </source>
</evidence>
<gene>
    <name evidence="2" type="ORF">D0866_05434</name>
    <name evidence="1" type="ORF">D0867_02509</name>
</gene>
<dbReference type="InterPro" id="IPR022036">
    <property type="entry name" value="DUF3605"/>
</dbReference>
<evidence type="ECO:0000313" key="2">
    <source>
        <dbReference type="EMBL" id="RMY34165.1"/>
    </source>
</evidence>
<dbReference type="OrthoDB" id="10053431at2759"/>
<name>A0A3M7B387_HORWE</name>
<protein>
    <recommendedName>
        <fullName evidence="5">N-acetylglucosamine-induced protein 1</fullName>
    </recommendedName>
</protein>